<sequence length="163" mass="18693">MVCLPGGTLRAKLSFCGERQEQLKYIWSQQVGRFGARGGMSSPEGIIFEEASEMMLLFGTWNGLWLRRNYDRQQHNSVEMQKNKVVSNSFQIPANLYQHTSTDLNITISLPSDRVYVYGNVVSTRNLGKYSHLIWKISQKSGVYASRSSKHRIQLQPNKYLKS</sequence>
<organism evidence="1">
    <name type="scientific">Culex pipiens</name>
    <name type="common">House mosquito</name>
    <dbReference type="NCBI Taxonomy" id="7175"/>
    <lineage>
        <taxon>Eukaryota</taxon>
        <taxon>Metazoa</taxon>
        <taxon>Ecdysozoa</taxon>
        <taxon>Arthropoda</taxon>
        <taxon>Hexapoda</taxon>
        <taxon>Insecta</taxon>
        <taxon>Pterygota</taxon>
        <taxon>Neoptera</taxon>
        <taxon>Endopterygota</taxon>
        <taxon>Diptera</taxon>
        <taxon>Nematocera</taxon>
        <taxon>Culicoidea</taxon>
        <taxon>Culicidae</taxon>
        <taxon>Culicinae</taxon>
        <taxon>Culicini</taxon>
        <taxon>Culex</taxon>
        <taxon>Culex</taxon>
    </lineage>
</organism>
<accession>A0A8D8BJH7</accession>
<protein>
    <submittedName>
        <fullName evidence="1">(northern house mosquito) hypothetical protein</fullName>
    </submittedName>
</protein>
<proteinExistence type="predicted"/>
<dbReference type="EMBL" id="HBUE01078906">
    <property type="protein sequence ID" value="CAG6476612.1"/>
    <property type="molecule type" value="Transcribed_RNA"/>
</dbReference>
<dbReference type="AlphaFoldDB" id="A0A8D8BJH7"/>
<evidence type="ECO:0000313" key="1">
    <source>
        <dbReference type="EMBL" id="CAG6476612.1"/>
    </source>
</evidence>
<reference evidence="1" key="1">
    <citation type="submission" date="2021-05" db="EMBL/GenBank/DDBJ databases">
        <authorList>
            <person name="Alioto T."/>
            <person name="Alioto T."/>
            <person name="Gomez Garrido J."/>
        </authorList>
    </citation>
    <scope>NUCLEOTIDE SEQUENCE</scope>
</reference>
<name>A0A8D8BJH7_CULPI</name>